<evidence type="ECO:0000313" key="10">
    <source>
        <dbReference type="EMBL" id="MBB0229442.1"/>
    </source>
</evidence>
<dbReference type="EMBL" id="VKHS01000123">
    <property type="protein sequence ID" value="MBB0229442.1"/>
    <property type="molecule type" value="Genomic_DNA"/>
</dbReference>
<dbReference type="PROSITE" id="PS00138">
    <property type="entry name" value="SUBTILASE_SER"/>
    <property type="match status" value="1"/>
</dbReference>
<feature type="active site" description="Charge relay system" evidence="5 6">
    <location>
        <position position="489"/>
    </location>
</feature>
<dbReference type="PRINTS" id="PR00723">
    <property type="entry name" value="SUBTILISIN"/>
</dbReference>
<keyword evidence="11" id="KW-1185">Reference proteome</keyword>
<dbReference type="Pfam" id="PF00082">
    <property type="entry name" value="Peptidase_S8"/>
    <property type="match status" value="1"/>
</dbReference>
<evidence type="ECO:0000256" key="5">
    <source>
        <dbReference type="PIRSR" id="PIRSR615500-1"/>
    </source>
</evidence>
<dbReference type="Gene3D" id="3.40.50.200">
    <property type="entry name" value="Peptidase S8/S53 domain"/>
    <property type="match status" value="1"/>
</dbReference>
<feature type="region of interest" description="Disordered" evidence="8">
    <location>
        <begin position="1"/>
        <end position="46"/>
    </location>
</feature>
<evidence type="ECO:0000256" key="8">
    <source>
        <dbReference type="SAM" id="MobiDB-lite"/>
    </source>
</evidence>
<dbReference type="InterPro" id="IPR014756">
    <property type="entry name" value="Ig_E-set"/>
</dbReference>
<dbReference type="GO" id="GO:0006508">
    <property type="term" value="P:proteolysis"/>
    <property type="evidence" value="ECO:0007669"/>
    <property type="project" value="UniProtKB-KW"/>
</dbReference>
<reference evidence="11" key="1">
    <citation type="submission" date="2019-10" db="EMBL/GenBank/DDBJ databases">
        <title>Streptomyces sp. nov., a novel actinobacterium isolated from alkaline environment.</title>
        <authorList>
            <person name="Golinska P."/>
        </authorList>
    </citation>
    <scope>NUCLEOTIDE SEQUENCE [LARGE SCALE GENOMIC DNA]</scope>
    <source>
        <strain evidence="11">DSM 42108</strain>
    </source>
</reference>
<sequence>MGLPPRPGPTGPVSQGGTLPDSHISHDPHPIPRPTRSGRRRLGPARSAAALLAAALAGTMLGGPAFAAPSDGPTGPVPPAGDTTSAGTSRIVTLITGDRVVVGPDGRATGLIPAEGRRHIPIRMLPGENGTLVLPLDVLDAVADGTLDSRLFNTAELTRPEYEGIDGLPVIVLYEEDGAGAREAVHAEVDAEARTEFDTIDAEALTLTEETAPPVWEALTVEAGDEETVGAELAPGVRAVTLDGVRQTLLDQSTGQIGVPAARELGLDGEGVTIAVLDTGVDATHPDLADRVVKQVNFTDAPDVGDLDGHGTHVASIAAGTGAKSDGRFTGVAPGADILDVKVLDDDGFGLDSEIIEGMEWAVEQGADIINMSLGDYTDMTIDPMEEAVNRLSAGSDSLFVIAAGNDGTGRGRLGSPGTADAALTVGAVDRDDTVADFSSSGPRLRDGALKPDVTAPGVDIAAAAAQGSMLEERVEPVEDGYIALSGTSMASPHVAGAAALLAQARPELTAEQIKAVLMGSAVGLADTPAHRQGSGRIDIERALATDVIVESGSVSFGAATWPHEEADPITREMVYRNLGEEDVTLELTTEEIGPEGEPAPEGMFSLSEETITVPAGGTAAVEVTADPRPGGDVTGVYSLFVTATGDGQEVRTAGMLYREPRMYEVRVDHRSSDGEPTALWDTVAFDPFTYEMEFLLPDPDSADGSVGVARVPEGDWLVDTMLFPEYDENWEPVTDGEDPELSWLLHPAWKMNEETDGSVLTHSAADLPPVNLSVYDRRAEGELFSAALELRIQRDEDGEPWEDSLSWGAYLPMNDFTVRLGQTGEVGDGVEATGTLAAHWSRPSEDVEYQILLSEEGRLPTEVTRHFERRDFARITTRLGSPARSADRTATVFTMPEGSEGGFGRPLELPTTVEVNVAGDAERWMQELWEWDEEDNWSEYRTPYRARPAGSKHSETIQVGVFGPNPGAGGFVRDGDLILGELVPLADGRGHHGSSPVDSARTTLYRNGEVLIDEEEQVDYTVLEVPAEAADYRLETSLNRAETPYGVVSSRVETAHTFHSAAPPEGESVELPISAVRYQPKLALDSTAKAGKKIKVPLTVVGAAAGKNTQTLRIEVSLDGGNTWKTAKVTGKATDKKDNRSFTVHNPPAGGTVSLRAHLTDTDGNTTEQTIIDAWRTR</sequence>
<dbReference type="PANTHER" id="PTHR43806:SF11">
    <property type="entry name" value="CEREVISIN-RELATED"/>
    <property type="match status" value="1"/>
</dbReference>
<evidence type="ECO:0000313" key="11">
    <source>
        <dbReference type="Proteomes" id="UP000530234"/>
    </source>
</evidence>
<dbReference type="SUPFAM" id="SSF81296">
    <property type="entry name" value="E set domains"/>
    <property type="match status" value="1"/>
</dbReference>
<evidence type="ECO:0000256" key="2">
    <source>
        <dbReference type="ARBA" id="ARBA00022670"/>
    </source>
</evidence>
<organism evidence="10 11">
    <name type="scientific">Streptomyces calidiresistens</name>
    <dbReference type="NCBI Taxonomy" id="1485586"/>
    <lineage>
        <taxon>Bacteria</taxon>
        <taxon>Bacillati</taxon>
        <taxon>Actinomycetota</taxon>
        <taxon>Actinomycetes</taxon>
        <taxon>Kitasatosporales</taxon>
        <taxon>Streptomycetaceae</taxon>
        <taxon>Streptomyces</taxon>
    </lineage>
</organism>
<feature type="domain" description="Peptidase S8/S53" evidence="9">
    <location>
        <begin position="269"/>
        <end position="536"/>
    </location>
</feature>
<evidence type="ECO:0000256" key="3">
    <source>
        <dbReference type="ARBA" id="ARBA00022801"/>
    </source>
</evidence>
<evidence type="ECO:0000259" key="9">
    <source>
        <dbReference type="Pfam" id="PF00082"/>
    </source>
</evidence>
<name>A0A7W3T1Z6_9ACTN</name>
<protein>
    <submittedName>
        <fullName evidence="10">S8 family serine peptidase</fullName>
    </submittedName>
</protein>
<feature type="region of interest" description="Disordered" evidence="8">
    <location>
        <begin position="67"/>
        <end position="86"/>
    </location>
</feature>
<feature type="active site" description="Charge relay system" evidence="5 6">
    <location>
        <position position="278"/>
    </location>
</feature>
<accession>A0A7W3T1Z6</accession>
<dbReference type="InterPro" id="IPR015500">
    <property type="entry name" value="Peptidase_S8_subtilisin-rel"/>
</dbReference>
<dbReference type="GO" id="GO:0004252">
    <property type="term" value="F:serine-type endopeptidase activity"/>
    <property type="evidence" value="ECO:0007669"/>
    <property type="project" value="UniProtKB-UniRule"/>
</dbReference>
<comment type="caution">
    <text evidence="10">The sequence shown here is derived from an EMBL/GenBank/DDBJ whole genome shotgun (WGS) entry which is preliminary data.</text>
</comment>
<feature type="active site" description="Charge relay system" evidence="5 6">
    <location>
        <position position="310"/>
    </location>
</feature>
<dbReference type="PROSITE" id="PS00137">
    <property type="entry name" value="SUBTILASE_HIS"/>
    <property type="match status" value="1"/>
</dbReference>
<evidence type="ECO:0000256" key="4">
    <source>
        <dbReference type="ARBA" id="ARBA00022825"/>
    </source>
</evidence>
<feature type="compositionally biased region" description="Pro residues" evidence="8">
    <location>
        <begin position="1"/>
        <end position="10"/>
    </location>
</feature>
<dbReference type="InterPro" id="IPR000209">
    <property type="entry name" value="Peptidase_S8/S53_dom"/>
</dbReference>
<comment type="similarity">
    <text evidence="1 6 7">Belongs to the peptidase S8 family.</text>
</comment>
<proteinExistence type="inferred from homology"/>
<dbReference type="InterPro" id="IPR023827">
    <property type="entry name" value="Peptidase_S8_Asp-AS"/>
</dbReference>
<dbReference type="SUPFAM" id="SSF52743">
    <property type="entry name" value="Subtilisin-like"/>
    <property type="match status" value="1"/>
</dbReference>
<dbReference type="InterPro" id="IPR022398">
    <property type="entry name" value="Peptidase_S8_His-AS"/>
</dbReference>
<keyword evidence="2 6" id="KW-0645">Protease</keyword>
<keyword evidence="3 6" id="KW-0378">Hydrolase</keyword>
<evidence type="ECO:0000256" key="1">
    <source>
        <dbReference type="ARBA" id="ARBA00011073"/>
    </source>
</evidence>
<dbReference type="PROSITE" id="PS51892">
    <property type="entry name" value="SUBTILASE"/>
    <property type="match status" value="1"/>
</dbReference>
<dbReference type="InterPro" id="IPR017297">
    <property type="entry name" value="Peptidase_S8A_DPH-A"/>
</dbReference>
<dbReference type="Proteomes" id="UP000530234">
    <property type="component" value="Unassembled WGS sequence"/>
</dbReference>
<dbReference type="AlphaFoldDB" id="A0A7W3T1Z6"/>
<gene>
    <name evidence="10" type="ORF">FOE67_07925</name>
</gene>
<evidence type="ECO:0000256" key="7">
    <source>
        <dbReference type="RuleBase" id="RU003355"/>
    </source>
</evidence>
<dbReference type="InterPro" id="IPR050131">
    <property type="entry name" value="Peptidase_S8_subtilisin-like"/>
</dbReference>
<dbReference type="Gene3D" id="2.60.40.650">
    <property type="match status" value="1"/>
</dbReference>
<dbReference type="PIRSF" id="PIRSF037854">
    <property type="entry name" value="Dihydropyridine_esterase"/>
    <property type="match status" value="1"/>
</dbReference>
<dbReference type="PROSITE" id="PS00136">
    <property type="entry name" value="SUBTILASE_ASP"/>
    <property type="match status" value="1"/>
</dbReference>
<dbReference type="InterPro" id="IPR036852">
    <property type="entry name" value="Peptidase_S8/S53_dom_sf"/>
</dbReference>
<evidence type="ECO:0000256" key="6">
    <source>
        <dbReference type="PROSITE-ProRule" id="PRU01240"/>
    </source>
</evidence>
<keyword evidence="4 6" id="KW-0720">Serine protease</keyword>
<dbReference type="PANTHER" id="PTHR43806">
    <property type="entry name" value="PEPTIDASE S8"/>
    <property type="match status" value="1"/>
</dbReference>
<dbReference type="InterPro" id="IPR023828">
    <property type="entry name" value="Peptidase_S8_Ser-AS"/>
</dbReference>